<feature type="transmembrane region" description="Helical" evidence="7">
    <location>
        <begin position="382"/>
        <end position="402"/>
    </location>
</feature>
<proteinExistence type="predicted"/>
<dbReference type="GO" id="GO:0005886">
    <property type="term" value="C:plasma membrane"/>
    <property type="evidence" value="ECO:0007669"/>
    <property type="project" value="UniProtKB-SubCell"/>
</dbReference>
<dbReference type="OrthoDB" id="8952229at2"/>
<gene>
    <name evidence="9" type="ORF">DLM86_17850</name>
</gene>
<dbReference type="PANTHER" id="PTHR43414">
    <property type="entry name" value="MULTIDRUG RESISTANCE PROTEIN MDTG"/>
    <property type="match status" value="1"/>
</dbReference>
<dbReference type="EMBL" id="QJVJ01000008">
    <property type="protein sequence ID" value="PYI52874.1"/>
    <property type="molecule type" value="Genomic_DNA"/>
</dbReference>
<feature type="transmembrane region" description="Helical" evidence="7">
    <location>
        <begin position="94"/>
        <end position="110"/>
    </location>
</feature>
<dbReference type="InterPro" id="IPR036259">
    <property type="entry name" value="MFS_trans_sf"/>
</dbReference>
<organism evidence="9 10">
    <name type="scientific">Paenibacillus flagellatus</name>
    <dbReference type="NCBI Taxonomy" id="2211139"/>
    <lineage>
        <taxon>Bacteria</taxon>
        <taxon>Bacillati</taxon>
        <taxon>Bacillota</taxon>
        <taxon>Bacilli</taxon>
        <taxon>Bacillales</taxon>
        <taxon>Paenibacillaceae</taxon>
        <taxon>Paenibacillus</taxon>
    </lineage>
</organism>
<protein>
    <submittedName>
        <fullName evidence="9">MFS transporter</fullName>
    </submittedName>
</protein>
<dbReference type="Pfam" id="PF07690">
    <property type="entry name" value="MFS_1"/>
    <property type="match status" value="1"/>
</dbReference>
<name>A0A2V5K4P9_9BACL</name>
<evidence type="ECO:0000256" key="2">
    <source>
        <dbReference type="ARBA" id="ARBA00022448"/>
    </source>
</evidence>
<keyword evidence="4 7" id="KW-0812">Transmembrane</keyword>
<evidence type="ECO:0000313" key="9">
    <source>
        <dbReference type="EMBL" id="PYI52874.1"/>
    </source>
</evidence>
<dbReference type="CDD" id="cd17329">
    <property type="entry name" value="MFS_MdtH_MDR_like"/>
    <property type="match status" value="1"/>
</dbReference>
<keyword evidence="5 7" id="KW-1133">Transmembrane helix</keyword>
<evidence type="ECO:0000256" key="4">
    <source>
        <dbReference type="ARBA" id="ARBA00022692"/>
    </source>
</evidence>
<dbReference type="AlphaFoldDB" id="A0A2V5K4P9"/>
<feature type="transmembrane region" description="Helical" evidence="7">
    <location>
        <begin position="154"/>
        <end position="175"/>
    </location>
</feature>
<dbReference type="PROSITE" id="PS50850">
    <property type="entry name" value="MFS"/>
    <property type="match status" value="1"/>
</dbReference>
<keyword evidence="2" id="KW-0813">Transport</keyword>
<evidence type="ECO:0000256" key="1">
    <source>
        <dbReference type="ARBA" id="ARBA00004651"/>
    </source>
</evidence>
<dbReference type="InterPro" id="IPR020846">
    <property type="entry name" value="MFS_dom"/>
</dbReference>
<evidence type="ECO:0000256" key="6">
    <source>
        <dbReference type="ARBA" id="ARBA00023136"/>
    </source>
</evidence>
<feature type="transmembrane region" description="Helical" evidence="7">
    <location>
        <begin position="223"/>
        <end position="247"/>
    </location>
</feature>
<accession>A0A2V5K4P9</accession>
<feature type="transmembrane region" description="Helical" evidence="7">
    <location>
        <begin position="267"/>
        <end position="287"/>
    </location>
</feature>
<feature type="transmembrane region" description="Helical" evidence="7">
    <location>
        <begin position="116"/>
        <end position="133"/>
    </location>
</feature>
<feature type="transmembrane region" description="Helical" evidence="7">
    <location>
        <begin position="181"/>
        <end position="202"/>
    </location>
</feature>
<feature type="domain" description="Major facilitator superfamily (MFS) profile" evidence="8">
    <location>
        <begin position="19"/>
        <end position="407"/>
    </location>
</feature>
<keyword evidence="3" id="KW-1003">Cell membrane</keyword>
<dbReference type="Gene3D" id="1.20.1250.20">
    <property type="entry name" value="MFS general substrate transporter like domains"/>
    <property type="match status" value="1"/>
</dbReference>
<dbReference type="PANTHER" id="PTHR43414:SF1">
    <property type="entry name" value="PEPTIDE PERMEASE"/>
    <property type="match status" value="1"/>
</dbReference>
<reference evidence="9 10" key="1">
    <citation type="submission" date="2018-05" db="EMBL/GenBank/DDBJ databases">
        <title>Paenibacillus flagellatus sp. nov., isolated from selenium mineral soil.</title>
        <authorList>
            <person name="Dai X."/>
        </authorList>
    </citation>
    <scope>NUCLEOTIDE SEQUENCE [LARGE SCALE GENOMIC DNA]</scope>
    <source>
        <strain evidence="9 10">DXL2</strain>
    </source>
</reference>
<evidence type="ECO:0000259" key="8">
    <source>
        <dbReference type="PROSITE" id="PS50850"/>
    </source>
</evidence>
<dbReference type="SUPFAM" id="SSF103473">
    <property type="entry name" value="MFS general substrate transporter"/>
    <property type="match status" value="1"/>
</dbReference>
<comment type="caution">
    <text evidence="9">The sequence shown here is derived from an EMBL/GenBank/DDBJ whole genome shotgun (WGS) entry which is preliminary data.</text>
</comment>
<dbReference type="InterPro" id="IPR011701">
    <property type="entry name" value="MFS"/>
</dbReference>
<comment type="subcellular location">
    <subcellularLocation>
        <location evidence="1">Cell membrane</location>
        <topology evidence="1">Multi-pass membrane protein</topology>
    </subcellularLocation>
</comment>
<keyword evidence="10" id="KW-1185">Reference proteome</keyword>
<evidence type="ECO:0000313" key="10">
    <source>
        <dbReference type="Proteomes" id="UP000247476"/>
    </source>
</evidence>
<feature type="transmembrane region" description="Helical" evidence="7">
    <location>
        <begin position="20"/>
        <end position="43"/>
    </location>
</feature>
<dbReference type="GO" id="GO:0022857">
    <property type="term" value="F:transmembrane transporter activity"/>
    <property type="evidence" value="ECO:0007669"/>
    <property type="project" value="InterPro"/>
</dbReference>
<sequence length="420" mass="45040">MIDTILLSCWECITVIRLRLLLSSFHPVVSSLLLGTVFARAAASMSLPFLAIYLTGHTDLGPAAIGLAIGAGSLAGTFGGFVGGSLSDRIGRKAVMLVSLYGWGFVFIGFAFAEGFWPFLLLSMANGLCRSFYEPVSQALMADLTEKDKRYRVFSLRYTAINIGVAVGPLLGAYIGLVADGLPFVVTGVVYFVYAASLHALLNRFGIRRIEGEAREPVTMRASWTIVVRDAALRYFLLGSMIIAVGYSQMTVTLSQVAGQRFADGAALFAVLMSVNAVVVIALQLPLSRWSERRPPLQSLALGAAMYALGDVGFAYANGWAAMIAAMVVFTLGEILTFPAGSVLIDRIAPERLRGAYFGAQTFQNAGHFVGPWLGGLLLAEYGGTVMFNTIAAITLTAVLFYRRGSAVYEAKLRDDRSAA</sequence>
<evidence type="ECO:0000256" key="7">
    <source>
        <dbReference type="SAM" id="Phobius"/>
    </source>
</evidence>
<feature type="transmembrane region" description="Helical" evidence="7">
    <location>
        <begin position="323"/>
        <end position="345"/>
    </location>
</feature>
<keyword evidence="6 7" id="KW-0472">Membrane</keyword>
<evidence type="ECO:0000256" key="3">
    <source>
        <dbReference type="ARBA" id="ARBA00022475"/>
    </source>
</evidence>
<feature type="transmembrane region" description="Helical" evidence="7">
    <location>
        <begin position="63"/>
        <end position="82"/>
    </location>
</feature>
<dbReference type="Proteomes" id="UP000247476">
    <property type="component" value="Unassembled WGS sequence"/>
</dbReference>
<evidence type="ECO:0000256" key="5">
    <source>
        <dbReference type="ARBA" id="ARBA00022989"/>
    </source>
</evidence>